<dbReference type="EMBL" id="ML120458">
    <property type="protein sequence ID" value="RPA93208.1"/>
    <property type="molecule type" value="Genomic_DNA"/>
</dbReference>
<accession>A0A3N4J863</accession>
<dbReference type="Proteomes" id="UP000276215">
    <property type="component" value="Unassembled WGS sequence"/>
</dbReference>
<reference evidence="1 2" key="1">
    <citation type="journal article" date="2018" name="Nat. Ecol. Evol.">
        <title>Pezizomycetes genomes reveal the molecular basis of ectomycorrhizal truffle lifestyle.</title>
        <authorList>
            <person name="Murat C."/>
            <person name="Payen T."/>
            <person name="Noel B."/>
            <person name="Kuo A."/>
            <person name="Morin E."/>
            <person name="Chen J."/>
            <person name="Kohler A."/>
            <person name="Krizsan K."/>
            <person name="Balestrini R."/>
            <person name="Da Silva C."/>
            <person name="Montanini B."/>
            <person name="Hainaut M."/>
            <person name="Levati E."/>
            <person name="Barry K.W."/>
            <person name="Belfiori B."/>
            <person name="Cichocki N."/>
            <person name="Clum A."/>
            <person name="Dockter R.B."/>
            <person name="Fauchery L."/>
            <person name="Guy J."/>
            <person name="Iotti M."/>
            <person name="Le Tacon F."/>
            <person name="Lindquist E.A."/>
            <person name="Lipzen A."/>
            <person name="Malagnac F."/>
            <person name="Mello A."/>
            <person name="Molinier V."/>
            <person name="Miyauchi S."/>
            <person name="Poulain J."/>
            <person name="Riccioni C."/>
            <person name="Rubini A."/>
            <person name="Sitrit Y."/>
            <person name="Splivallo R."/>
            <person name="Traeger S."/>
            <person name="Wang M."/>
            <person name="Zifcakova L."/>
            <person name="Wipf D."/>
            <person name="Zambonelli A."/>
            <person name="Paolocci F."/>
            <person name="Nowrousian M."/>
            <person name="Ottonello S."/>
            <person name="Baldrian P."/>
            <person name="Spatafora J.W."/>
            <person name="Henrissat B."/>
            <person name="Nagy L.G."/>
            <person name="Aury J.M."/>
            <person name="Wincker P."/>
            <person name="Grigoriev I.V."/>
            <person name="Bonfante P."/>
            <person name="Martin F.M."/>
        </authorList>
    </citation>
    <scope>NUCLEOTIDE SEQUENCE [LARGE SCALE GENOMIC DNA]</scope>
    <source>
        <strain evidence="1 2">120613-1</strain>
    </source>
</reference>
<dbReference type="AlphaFoldDB" id="A0A3N4J863"/>
<protein>
    <submittedName>
        <fullName evidence="1">Uncharacterized protein</fullName>
    </submittedName>
</protein>
<evidence type="ECO:0000313" key="1">
    <source>
        <dbReference type="EMBL" id="RPA93208.1"/>
    </source>
</evidence>
<keyword evidence="2" id="KW-1185">Reference proteome</keyword>
<evidence type="ECO:0000313" key="2">
    <source>
        <dbReference type="Proteomes" id="UP000276215"/>
    </source>
</evidence>
<gene>
    <name evidence="1" type="ORF">L873DRAFT_1816458</name>
</gene>
<proteinExistence type="predicted"/>
<dbReference type="OrthoDB" id="5425868at2759"/>
<sequence>MARELYTAEEQKLWNQIGGVPNLKYALIKGKTDKMRPAENFNIRGALERIVYQAKLDNKISSSAGIQEGLHQLAQRLEFIAELQEEVNRRGLNREEILESVEHIYYEVRKHARGNDSTITVRHGVYSENECAALVSFLKLQSKWRYALQWKEARLA</sequence>
<name>A0A3N4J863_9PEZI</name>
<organism evidence="1 2">
    <name type="scientific">Choiromyces venosus 120613-1</name>
    <dbReference type="NCBI Taxonomy" id="1336337"/>
    <lineage>
        <taxon>Eukaryota</taxon>
        <taxon>Fungi</taxon>
        <taxon>Dikarya</taxon>
        <taxon>Ascomycota</taxon>
        <taxon>Pezizomycotina</taxon>
        <taxon>Pezizomycetes</taxon>
        <taxon>Pezizales</taxon>
        <taxon>Tuberaceae</taxon>
        <taxon>Choiromyces</taxon>
    </lineage>
</organism>